<protein>
    <recommendedName>
        <fullName evidence="3">Lipoprotein</fullName>
    </recommendedName>
</protein>
<sequence length="189" mass="21489">MKAFLLSGLCALSIACSPPPKKAAANRALLGDRLVNEKTFTDQVNASCGSGSTNCVLERLTTNYHQLFSHSPKWAMPLDDMAHSLSLRTYRKQNITEEHIQTYAVLMANKLAVDSVLCYEYYNNADALSCYERLYYIDISQRKIRTVMLTYDEESTTADSAQVYTIDLMAEHFQQEMNHDNKHSKTDNR</sequence>
<evidence type="ECO:0000313" key="2">
    <source>
        <dbReference type="Proteomes" id="UP000003460"/>
    </source>
</evidence>
<gene>
    <name evidence="1" type="ORF">GCWU000325_01066</name>
</gene>
<name>C9LFS8_9BACT</name>
<proteinExistence type="predicted"/>
<keyword evidence="2" id="KW-1185">Reference proteome</keyword>
<dbReference type="EMBL" id="ACIJ02000018">
    <property type="protein sequence ID" value="EEX71536.1"/>
    <property type="molecule type" value="Genomic_DNA"/>
</dbReference>
<accession>C9LFS8</accession>
<evidence type="ECO:0008006" key="3">
    <source>
        <dbReference type="Google" id="ProtNLM"/>
    </source>
</evidence>
<dbReference type="PROSITE" id="PS51257">
    <property type="entry name" value="PROKAR_LIPOPROTEIN"/>
    <property type="match status" value="1"/>
</dbReference>
<organism evidence="1 2">
    <name type="scientific">Alloprevotella tannerae ATCC 51259</name>
    <dbReference type="NCBI Taxonomy" id="626522"/>
    <lineage>
        <taxon>Bacteria</taxon>
        <taxon>Pseudomonadati</taxon>
        <taxon>Bacteroidota</taxon>
        <taxon>Bacteroidia</taxon>
        <taxon>Bacteroidales</taxon>
        <taxon>Prevotellaceae</taxon>
        <taxon>Alloprevotella</taxon>
    </lineage>
</organism>
<dbReference type="eggNOG" id="ENOG503436Y">
    <property type="taxonomic scope" value="Bacteria"/>
</dbReference>
<dbReference type="GeneID" id="84577527"/>
<evidence type="ECO:0000313" key="1">
    <source>
        <dbReference type="EMBL" id="EEX71536.1"/>
    </source>
</evidence>
<dbReference type="Proteomes" id="UP000003460">
    <property type="component" value="Unassembled WGS sequence"/>
</dbReference>
<dbReference type="STRING" id="626522.GCWU000325_01066"/>
<dbReference type="RefSeq" id="WP_006254841.1">
    <property type="nucleotide sequence ID" value="NZ_GG700642.1"/>
</dbReference>
<comment type="caution">
    <text evidence="1">The sequence shown here is derived from an EMBL/GenBank/DDBJ whole genome shotgun (WGS) entry which is preliminary data.</text>
</comment>
<reference evidence="1" key="1">
    <citation type="submission" date="2009-09" db="EMBL/GenBank/DDBJ databases">
        <authorList>
            <person name="Weinstock G."/>
            <person name="Sodergren E."/>
            <person name="Clifton S."/>
            <person name="Fulton L."/>
            <person name="Fulton B."/>
            <person name="Courtney L."/>
            <person name="Fronick C."/>
            <person name="Harrison M."/>
            <person name="Strong C."/>
            <person name="Farmer C."/>
            <person name="Delahaunty K."/>
            <person name="Markovic C."/>
            <person name="Hall O."/>
            <person name="Minx P."/>
            <person name="Tomlinson C."/>
            <person name="Mitreva M."/>
            <person name="Nelson J."/>
            <person name="Hou S."/>
            <person name="Wollam A."/>
            <person name="Pepin K.H."/>
            <person name="Johnson M."/>
            <person name="Bhonagiri V."/>
            <person name="Nash W.E."/>
            <person name="Warren W."/>
            <person name="Chinwalla A."/>
            <person name="Mardis E.R."/>
            <person name="Wilson R.K."/>
        </authorList>
    </citation>
    <scope>NUCLEOTIDE SEQUENCE [LARGE SCALE GENOMIC DNA]</scope>
    <source>
        <strain evidence="1">ATCC 51259</strain>
    </source>
</reference>
<dbReference type="AlphaFoldDB" id="C9LFS8"/>
<dbReference type="HOGENOM" id="CLU_1433319_0_0_10"/>